<evidence type="ECO:0000256" key="1">
    <source>
        <dbReference type="SAM" id="MobiDB-lite"/>
    </source>
</evidence>
<dbReference type="Proteomes" id="UP000285655">
    <property type="component" value="Unassembled WGS sequence"/>
</dbReference>
<proteinExistence type="predicted"/>
<evidence type="ECO:0000313" key="3">
    <source>
        <dbReference type="Proteomes" id="UP000285655"/>
    </source>
</evidence>
<gene>
    <name evidence="2" type="ORF">C4544_05740</name>
</gene>
<organism evidence="2 3">
    <name type="scientific">candidate division WS5 bacterium</name>
    <dbReference type="NCBI Taxonomy" id="2093353"/>
    <lineage>
        <taxon>Bacteria</taxon>
        <taxon>candidate division WS5</taxon>
    </lineage>
</organism>
<reference evidence="2 3" key="1">
    <citation type="journal article" date="2017" name="ISME J.">
        <title>Energy and carbon metabolisms in a deep terrestrial subsurface fluid microbial community.</title>
        <authorList>
            <person name="Momper L."/>
            <person name="Jungbluth S.P."/>
            <person name="Lee M.D."/>
            <person name="Amend J.P."/>
        </authorList>
    </citation>
    <scope>NUCLEOTIDE SEQUENCE [LARGE SCALE GENOMIC DNA]</scope>
    <source>
        <strain evidence="2">SURF_29</strain>
    </source>
</reference>
<dbReference type="AlphaFoldDB" id="A0A419DAZ2"/>
<comment type="caution">
    <text evidence="2">The sequence shown here is derived from an EMBL/GenBank/DDBJ whole genome shotgun (WGS) entry which is preliminary data.</text>
</comment>
<evidence type="ECO:0000313" key="2">
    <source>
        <dbReference type="EMBL" id="RJO60265.1"/>
    </source>
</evidence>
<dbReference type="EMBL" id="QZJW01000050">
    <property type="protein sequence ID" value="RJO60265.1"/>
    <property type="molecule type" value="Genomic_DNA"/>
</dbReference>
<sequence>MNNYNVNTSRPTFNGYACTDDCSGHEAGYEWAEENGITQDDVDGYSGNSDSFQEGMQSYVDENY</sequence>
<feature type="compositionally biased region" description="Polar residues" evidence="1">
    <location>
        <begin position="46"/>
        <end position="56"/>
    </location>
</feature>
<protein>
    <submittedName>
        <fullName evidence="2">Uncharacterized protein</fullName>
    </submittedName>
</protein>
<feature type="region of interest" description="Disordered" evidence="1">
    <location>
        <begin position="35"/>
        <end position="64"/>
    </location>
</feature>
<accession>A0A419DAZ2</accession>
<name>A0A419DAZ2_9BACT</name>